<keyword evidence="6" id="KW-1185">Reference proteome</keyword>
<keyword evidence="3" id="KW-0804">Transcription</keyword>
<evidence type="ECO:0000256" key="2">
    <source>
        <dbReference type="ARBA" id="ARBA00023125"/>
    </source>
</evidence>
<organism evidence="5 6">
    <name type="scientific">Nonomuraea guangzhouensis</name>
    <dbReference type="NCBI Taxonomy" id="1291555"/>
    <lineage>
        <taxon>Bacteria</taxon>
        <taxon>Bacillati</taxon>
        <taxon>Actinomycetota</taxon>
        <taxon>Actinomycetes</taxon>
        <taxon>Streptosporangiales</taxon>
        <taxon>Streptosporangiaceae</taxon>
        <taxon>Nonomuraea</taxon>
    </lineage>
</organism>
<dbReference type="Proteomes" id="UP001597097">
    <property type="component" value="Unassembled WGS sequence"/>
</dbReference>
<dbReference type="PROSITE" id="PS51118">
    <property type="entry name" value="HTH_HXLR"/>
    <property type="match status" value="1"/>
</dbReference>
<evidence type="ECO:0000256" key="1">
    <source>
        <dbReference type="ARBA" id="ARBA00023015"/>
    </source>
</evidence>
<feature type="domain" description="HTH hxlR-type" evidence="4">
    <location>
        <begin position="24"/>
        <end position="122"/>
    </location>
</feature>
<evidence type="ECO:0000313" key="6">
    <source>
        <dbReference type="Proteomes" id="UP001597097"/>
    </source>
</evidence>
<evidence type="ECO:0000256" key="3">
    <source>
        <dbReference type="ARBA" id="ARBA00023163"/>
    </source>
</evidence>
<dbReference type="RefSeq" id="WP_219535506.1">
    <property type="nucleotide sequence ID" value="NZ_JAHKRM010000026.1"/>
</dbReference>
<dbReference type="PANTHER" id="PTHR33204">
    <property type="entry name" value="TRANSCRIPTIONAL REGULATOR, MARR FAMILY"/>
    <property type="match status" value="1"/>
</dbReference>
<dbReference type="EMBL" id="JBHUCM010000031">
    <property type="protein sequence ID" value="MFD1541942.1"/>
    <property type="molecule type" value="Genomic_DNA"/>
</dbReference>
<evidence type="ECO:0000313" key="5">
    <source>
        <dbReference type="EMBL" id="MFD1541942.1"/>
    </source>
</evidence>
<name>A0ABW4GLD9_9ACTN</name>
<dbReference type="Pfam" id="PF01638">
    <property type="entry name" value="HxlR"/>
    <property type="match status" value="1"/>
</dbReference>
<accession>A0ABW4GLD9</accession>
<keyword evidence="2" id="KW-0238">DNA-binding</keyword>
<protein>
    <submittedName>
        <fullName evidence="5">Winged helix-turn-helix transcriptional regulator</fullName>
    </submittedName>
</protein>
<keyword evidence="1" id="KW-0805">Transcription regulation</keyword>
<gene>
    <name evidence="5" type="ORF">ACFSJ0_33175</name>
</gene>
<proteinExistence type="predicted"/>
<evidence type="ECO:0000259" key="4">
    <source>
        <dbReference type="PROSITE" id="PS51118"/>
    </source>
</evidence>
<dbReference type="InterPro" id="IPR002577">
    <property type="entry name" value="HTH_HxlR"/>
</dbReference>
<comment type="caution">
    <text evidence="5">The sequence shown here is derived from an EMBL/GenBank/DDBJ whole genome shotgun (WGS) entry which is preliminary data.</text>
</comment>
<dbReference type="PANTHER" id="PTHR33204:SF39">
    <property type="entry name" value="TRANSCRIPTIONAL REGULATORY PROTEIN"/>
    <property type="match status" value="1"/>
</dbReference>
<sequence length="133" mass="15138">MTTRTAAHRRVDGRDSYQARFTACPVNRLIDRIGDKWVAVLLNELAEGPRRYGDLTRTIAGASQKMLTETLRHLERDGLISRTVTPAVPVRVDYALTDLGRSLLPVIEVMKQWAEENIDQIDSAREAYDTRDR</sequence>
<reference evidence="6" key="1">
    <citation type="journal article" date="2019" name="Int. J. Syst. Evol. Microbiol.">
        <title>The Global Catalogue of Microorganisms (GCM) 10K type strain sequencing project: providing services to taxonomists for standard genome sequencing and annotation.</title>
        <authorList>
            <consortium name="The Broad Institute Genomics Platform"/>
            <consortium name="The Broad Institute Genome Sequencing Center for Infectious Disease"/>
            <person name="Wu L."/>
            <person name="Ma J."/>
        </authorList>
    </citation>
    <scope>NUCLEOTIDE SEQUENCE [LARGE SCALE GENOMIC DNA]</scope>
    <source>
        <strain evidence="6">CGMCC 1.15399</strain>
    </source>
</reference>